<evidence type="ECO:0000256" key="9">
    <source>
        <dbReference type="ARBA" id="ARBA00023006"/>
    </source>
</evidence>
<keyword evidence="4 11" id="KW-0963">Cytoplasm</keyword>
<dbReference type="PANTHER" id="PTHR22624:SF52">
    <property type="entry name" value="CYSTEINE PROTEASE"/>
    <property type="match status" value="1"/>
</dbReference>
<evidence type="ECO:0000256" key="7">
    <source>
        <dbReference type="ARBA" id="ARBA00022807"/>
    </source>
</evidence>
<dbReference type="Pfam" id="PF03416">
    <property type="entry name" value="Peptidase_C54"/>
    <property type="match status" value="1"/>
</dbReference>
<evidence type="ECO:0000313" key="13">
    <source>
        <dbReference type="EMBL" id="KER30211.1"/>
    </source>
</evidence>
<evidence type="ECO:0000256" key="6">
    <source>
        <dbReference type="ARBA" id="ARBA00022801"/>
    </source>
</evidence>
<dbReference type="RefSeq" id="XP_009166088.1">
    <property type="nucleotide sequence ID" value="XM_009167824.1"/>
</dbReference>
<dbReference type="PANTHER" id="PTHR22624">
    <property type="entry name" value="CYSTEINE PROTEASE ATG4"/>
    <property type="match status" value="1"/>
</dbReference>
<evidence type="ECO:0000256" key="1">
    <source>
        <dbReference type="ARBA" id="ARBA00004496"/>
    </source>
</evidence>
<evidence type="ECO:0000256" key="10">
    <source>
        <dbReference type="ARBA" id="ARBA00029362"/>
    </source>
</evidence>
<dbReference type="GO" id="GO:0019786">
    <property type="term" value="F:protein-phosphatidylethanolamide deconjugating activity"/>
    <property type="evidence" value="ECO:0007669"/>
    <property type="project" value="InterPro"/>
</dbReference>
<dbReference type="EMBL" id="KL596665">
    <property type="protein sequence ID" value="KER30211.1"/>
    <property type="molecule type" value="Genomic_DNA"/>
</dbReference>
<evidence type="ECO:0000256" key="2">
    <source>
        <dbReference type="ARBA" id="ARBA00010958"/>
    </source>
</evidence>
<dbReference type="EC" id="3.4.22.-" evidence="11"/>
<keyword evidence="7" id="KW-0788">Thiol protease</keyword>
<evidence type="ECO:0000313" key="14">
    <source>
        <dbReference type="Proteomes" id="UP000054324"/>
    </source>
</evidence>
<dbReference type="GO" id="GO:0000423">
    <property type="term" value="P:mitophagy"/>
    <property type="evidence" value="ECO:0007669"/>
    <property type="project" value="TreeGrafter"/>
</dbReference>
<dbReference type="AlphaFoldDB" id="A0A074ZSZ3"/>
<dbReference type="GO" id="GO:0004197">
    <property type="term" value="F:cysteine-type endopeptidase activity"/>
    <property type="evidence" value="ECO:0007669"/>
    <property type="project" value="TreeGrafter"/>
</dbReference>
<dbReference type="InterPro" id="IPR046792">
    <property type="entry name" value="Peptidase_C54_cat"/>
</dbReference>
<keyword evidence="6 11" id="KW-0378">Hydrolase</keyword>
<dbReference type="GO" id="GO:0035973">
    <property type="term" value="P:aggrephagy"/>
    <property type="evidence" value="ECO:0007669"/>
    <property type="project" value="TreeGrafter"/>
</dbReference>
<dbReference type="GO" id="GO:0005737">
    <property type="term" value="C:cytoplasm"/>
    <property type="evidence" value="ECO:0007669"/>
    <property type="project" value="UniProtKB-SubCell"/>
</dbReference>
<comment type="catalytic activity">
    <reaction evidence="10">
        <text>[protein]-C-terminal L-amino acid-glycyl-phosphatidylethanolamide + H2O = [protein]-C-terminal L-amino acid-glycine + a 1,2-diacyl-sn-glycero-3-phosphoethanolamine</text>
        <dbReference type="Rhea" id="RHEA:67548"/>
        <dbReference type="Rhea" id="RHEA-COMP:17323"/>
        <dbReference type="Rhea" id="RHEA-COMP:17324"/>
        <dbReference type="ChEBI" id="CHEBI:15377"/>
        <dbReference type="ChEBI" id="CHEBI:64612"/>
        <dbReference type="ChEBI" id="CHEBI:172940"/>
        <dbReference type="ChEBI" id="CHEBI:172941"/>
    </reaction>
    <physiologicalReaction direction="left-to-right" evidence="10">
        <dbReference type="Rhea" id="RHEA:67549"/>
    </physiologicalReaction>
</comment>
<keyword evidence="9 11" id="KW-0072">Autophagy</keyword>
<gene>
    <name evidence="13" type="ORF">T265_03363</name>
</gene>
<dbReference type="GO" id="GO:0000045">
    <property type="term" value="P:autophagosome assembly"/>
    <property type="evidence" value="ECO:0007669"/>
    <property type="project" value="TreeGrafter"/>
</dbReference>
<protein>
    <recommendedName>
        <fullName evidence="11">Cysteine protease</fullName>
        <ecNumber evidence="11">3.4.22.-</ecNumber>
    </recommendedName>
</protein>
<evidence type="ECO:0000256" key="4">
    <source>
        <dbReference type="ARBA" id="ARBA00022490"/>
    </source>
</evidence>
<dbReference type="GO" id="GO:0015031">
    <property type="term" value="P:protein transport"/>
    <property type="evidence" value="ECO:0007669"/>
    <property type="project" value="UniProtKB-KW"/>
</dbReference>
<keyword evidence="5 11" id="KW-0645">Protease</keyword>
<sequence length="140" mass="15888">MVCRLVRDPCFVGIIEGRPKHSIYILGSQNTLLIHLYPQLRRPKHSIYILGSQNTLLIHLYPHFTQSVLRNVVDSEEFSVKKWHSLVPRDPSCAVGFSCRSPGDLSDLLERLPQTLSIHTAKKTTNPVMESLIEIKDDDG</sequence>
<dbReference type="SUPFAM" id="SSF54001">
    <property type="entry name" value="Cysteine proteinases"/>
    <property type="match status" value="1"/>
</dbReference>
<dbReference type="KEGG" id="ovi:T265_03363"/>
<dbReference type="GO" id="GO:0016485">
    <property type="term" value="P:protein processing"/>
    <property type="evidence" value="ECO:0007669"/>
    <property type="project" value="TreeGrafter"/>
</dbReference>
<evidence type="ECO:0000256" key="11">
    <source>
        <dbReference type="RuleBase" id="RU363115"/>
    </source>
</evidence>
<comment type="function">
    <text evidence="11">Cysteine protease that plays a key role in autophagy by mediating both proteolytic activation and delipidation of ATG8 family proteins.</text>
</comment>
<keyword evidence="3" id="KW-0813">Transport</keyword>
<organism evidence="13 14">
    <name type="scientific">Opisthorchis viverrini</name>
    <name type="common">Southeast Asian liver fluke</name>
    <dbReference type="NCBI Taxonomy" id="6198"/>
    <lineage>
        <taxon>Eukaryota</taxon>
        <taxon>Metazoa</taxon>
        <taxon>Spiralia</taxon>
        <taxon>Lophotrochozoa</taxon>
        <taxon>Platyhelminthes</taxon>
        <taxon>Trematoda</taxon>
        <taxon>Digenea</taxon>
        <taxon>Opisthorchiida</taxon>
        <taxon>Opisthorchiata</taxon>
        <taxon>Opisthorchiidae</taxon>
        <taxon>Opisthorchis</taxon>
    </lineage>
</organism>
<reference evidence="13 14" key="1">
    <citation type="submission" date="2013-11" db="EMBL/GenBank/DDBJ databases">
        <title>Opisthorchis viverrini - life in the bile duct.</title>
        <authorList>
            <person name="Young N.D."/>
            <person name="Nagarajan N."/>
            <person name="Lin S.J."/>
            <person name="Korhonen P.K."/>
            <person name="Jex A.R."/>
            <person name="Hall R.S."/>
            <person name="Safavi-Hemami H."/>
            <person name="Kaewkong W."/>
            <person name="Bertrand D."/>
            <person name="Gao S."/>
            <person name="Seet Q."/>
            <person name="Wongkham S."/>
            <person name="Teh B.T."/>
            <person name="Wongkham C."/>
            <person name="Intapan P.M."/>
            <person name="Maleewong W."/>
            <person name="Yang X."/>
            <person name="Hu M."/>
            <person name="Wang Z."/>
            <person name="Hofmann A."/>
            <person name="Sternberg P.W."/>
            <person name="Tan P."/>
            <person name="Wang J."/>
            <person name="Gasser R.B."/>
        </authorList>
    </citation>
    <scope>NUCLEOTIDE SEQUENCE [LARGE SCALE GENOMIC DNA]</scope>
</reference>
<dbReference type="STRING" id="6198.A0A074ZSZ3"/>
<dbReference type="InterPro" id="IPR005078">
    <property type="entry name" value="Peptidase_C54"/>
</dbReference>
<keyword evidence="14" id="KW-1185">Reference proteome</keyword>
<evidence type="ECO:0000256" key="3">
    <source>
        <dbReference type="ARBA" id="ARBA00022448"/>
    </source>
</evidence>
<feature type="domain" description="Peptidase C54 catalytic" evidence="12">
    <location>
        <begin position="42"/>
        <end position="110"/>
    </location>
</feature>
<dbReference type="GeneID" id="20317550"/>
<dbReference type="OrthoDB" id="2960936at2759"/>
<evidence type="ECO:0000256" key="5">
    <source>
        <dbReference type="ARBA" id="ARBA00022670"/>
    </source>
</evidence>
<evidence type="ECO:0000256" key="8">
    <source>
        <dbReference type="ARBA" id="ARBA00022927"/>
    </source>
</evidence>
<comment type="similarity">
    <text evidence="2 11">Belongs to the peptidase C54 family.</text>
</comment>
<dbReference type="CTD" id="20317550"/>
<comment type="subcellular location">
    <subcellularLocation>
        <location evidence="1 11">Cytoplasm</location>
    </subcellularLocation>
</comment>
<name>A0A074ZSZ3_OPIVI</name>
<proteinExistence type="inferred from homology"/>
<accession>A0A074ZSZ3</accession>
<dbReference type="Proteomes" id="UP000054324">
    <property type="component" value="Unassembled WGS sequence"/>
</dbReference>
<evidence type="ECO:0000259" key="12">
    <source>
        <dbReference type="Pfam" id="PF03416"/>
    </source>
</evidence>
<keyword evidence="8 11" id="KW-0653">Protein transport</keyword>
<dbReference type="GO" id="GO:0034727">
    <property type="term" value="P:piecemeal microautophagy of the nucleus"/>
    <property type="evidence" value="ECO:0007669"/>
    <property type="project" value="TreeGrafter"/>
</dbReference>
<dbReference type="InterPro" id="IPR038765">
    <property type="entry name" value="Papain-like_cys_pep_sf"/>
</dbReference>